<dbReference type="EMBL" id="JALJOS010000009">
    <property type="protein sequence ID" value="KAK9834604.1"/>
    <property type="molecule type" value="Genomic_DNA"/>
</dbReference>
<evidence type="ECO:0000313" key="2">
    <source>
        <dbReference type="Proteomes" id="UP001438707"/>
    </source>
</evidence>
<accession>A0AAW1RLC6</accession>
<sequence length="112" mass="12213">MTAVATSVTKWQTKTIAWHPGPRTAHIYAIVTACGSLHLIDAKQHKRVRIWTRMELAGRQSNTASSLQMPQLSWSLDGTQLLVSLEGSSSLLTFGEVAASPAAAGSSRRRRR</sequence>
<evidence type="ECO:0000313" key="1">
    <source>
        <dbReference type="EMBL" id="KAK9834604.1"/>
    </source>
</evidence>
<dbReference type="Proteomes" id="UP001438707">
    <property type="component" value="Unassembled WGS sequence"/>
</dbReference>
<keyword evidence="2" id="KW-1185">Reference proteome</keyword>
<gene>
    <name evidence="1" type="ORF">WJX74_005550</name>
</gene>
<reference evidence="1 2" key="1">
    <citation type="journal article" date="2024" name="Nat. Commun.">
        <title>Phylogenomics reveals the evolutionary origins of lichenization in chlorophyte algae.</title>
        <authorList>
            <person name="Puginier C."/>
            <person name="Libourel C."/>
            <person name="Otte J."/>
            <person name="Skaloud P."/>
            <person name="Haon M."/>
            <person name="Grisel S."/>
            <person name="Petersen M."/>
            <person name="Berrin J.G."/>
            <person name="Delaux P.M."/>
            <person name="Dal Grande F."/>
            <person name="Keller J."/>
        </authorList>
    </citation>
    <scope>NUCLEOTIDE SEQUENCE [LARGE SCALE GENOMIC DNA]</scope>
    <source>
        <strain evidence="1 2">SAG 2145</strain>
    </source>
</reference>
<comment type="caution">
    <text evidence="1">The sequence shown here is derived from an EMBL/GenBank/DDBJ whole genome shotgun (WGS) entry which is preliminary data.</text>
</comment>
<name>A0AAW1RLC6_9CHLO</name>
<protein>
    <submittedName>
        <fullName evidence="1">Uncharacterized protein</fullName>
    </submittedName>
</protein>
<proteinExistence type="predicted"/>
<organism evidence="1 2">
    <name type="scientific">Apatococcus lobatus</name>
    <dbReference type="NCBI Taxonomy" id="904363"/>
    <lineage>
        <taxon>Eukaryota</taxon>
        <taxon>Viridiplantae</taxon>
        <taxon>Chlorophyta</taxon>
        <taxon>core chlorophytes</taxon>
        <taxon>Trebouxiophyceae</taxon>
        <taxon>Chlorellales</taxon>
        <taxon>Chlorellaceae</taxon>
        <taxon>Apatococcus</taxon>
    </lineage>
</organism>
<dbReference type="AlphaFoldDB" id="A0AAW1RLC6"/>